<dbReference type="InterPro" id="IPR023845">
    <property type="entry name" value="DUF3817_TM"/>
</dbReference>
<evidence type="ECO:0000256" key="1">
    <source>
        <dbReference type="ARBA" id="ARBA00004651"/>
    </source>
</evidence>
<feature type="domain" description="DUF3817" evidence="7">
    <location>
        <begin position="5"/>
        <end position="90"/>
    </location>
</feature>
<dbReference type="AlphaFoldDB" id="A0A7G5FFP0"/>
<keyword evidence="5 6" id="KW-0472">Membrane</keyword>
<dbReference type="RefSeq" id="WP_182386253.1">
    <property type="nucleotide sequence ID" value="NZ_CP059833.1"/>
</dbReference>
<evidence type="ECO:0000256" key="5">
    <source>
        <dbReference type="ARBA" id="ARBA00023136"/>
    </source>
</evidence>
<reference evidence="8 9" key="1">
    <citation type="submission" date="2020-07" db="EMBL/GenBank/DDBJ databases">
        <title>non toxigenic Corynebacterium sp. nov from a clinical source.</title>
        <authorList>
            <person name="Bernier A.-M."/>
            <person name="Bernard K."/>
        </authorList>
    </citation>
    <scope>NUCLEOTIDE SEQUENCE [LARGE SCALE GENOMIC DNA]</scope>
    <source>
        <strain evidence="9">NML 93-0612</strain>
    </source>
</reference>
<keyword evidence="2" id="KW-1003">Cell membrane</keyword>
<evidence type="ECO:0000256" key="6">
    <source>
        <dbReference type="SAM" id="Phobius"/>
    </source>
</evidence>
<comment type="subcellular location">
    <subcellularLocation>
        <location evidence="1">Cell membrane</location>
        <topology evidence="1">Multi-pass membrane protein</topology>
    </subcellularLocation>
</comment>
<evidence type="ECO:0000256" key="4">
    <source>
        <dbReference type="ARBA" id="ARBA00022989"/>
    </source>
</evidence>
<keyword evidence="4 6" id="KW-1133">Transmembrane helix</keyword>
<name>A0A7G5FFP0_9CORY</name>
<evidence type="ECO:0000313" key="8">
    <source>
        <dbReference type="EMBL" id="QMV85431.1"/>
    </source>
</evidence>
<dbReference type="PANTHER" id="PTHR40077">
    <property type="entry name" value="MEMBRANE PROTEIN-RELATED"/>
    <property type="match status" value="1"/>
</dbReference>
<proteinExistence type="predicted"/>
<dbReference type="EMBL" id="CP059833">
    <property type="protein sequence ID" value="QMV85431.1"/>
    <property type="molecule type" value="Genomic_DNA"/>
</dbReference>
<gene>
    <name evidence="8" type="ORF">HW450_01310</name>
</gene>
<keyword evidence="3 6" id="KW-0812">Transmembrane</keyword>
<dbReference type="Proteomes" id="UP000515570">
    <property type="component" value="Chromosome"/>
</dbReference>
<organism evidence="8 9">
    <name type="scientific">Corynebacterium hindlerae</name>
    <dbReference type="NCBI Taxonomy" id="699041"/>
    <lineage>
        <taxon>Bacteria</taxon>
        <taxon>Bacillati</taxon>
        <taxon>Actinomycetota</taxon>
        <taxon>Actinomycetes</taxon>
        <taxon>Mycobacteriales</taxon>
        <taxon>Corynebacteriaceae</taxon>
        <taxon>Corynebacterium</taxon>
    </lineage>
</organism>
<dbReference type="NCBIfam" id="TIGR03954">
    <property type="entry name" value="integ_memb_HG"/>
    <property type="match status" value="1"/>
</dbReference>
<evidence type="ECO:0000313" key="9">
    <source>
        <dbReference type="Proteomes" id="UP000515570"/>
    </source>
</evidence>
<keyword evidence="9" id="KW-1185">Reference proteome</keyword>
<dbReference type="PANTHER" id="PTHR40077:SF1">
    <property type="entry name" value="MEMBRANE PROTEIN"/>
    <property type="match status" value="1"/>
</dbReference>
<accession>A0A7G5FFP0</accession>
<feature type="transmembrane region" description="Helical" evidence="6">
    <location>
        <begin position="39"/>
        <end position="60"/>
    </location>
</feature>
<evidence type="ECO:0000256" key="2">
    <source>
        <dbReference type="ARBA" id="ARBA00022475"/>
    </source>
</evidence>
<feature type="transmembrane region" description="Helical" evidence="6">
    <location>
        <begin position="124"/>
        <end position="144"/>
    </location>
</feature>
<evidence type="ECO:0000256" key="3">
    <source>
        <dbReference type="ARBA" id="ARBA00022692"/>
    </source>
</evidence>
<dbReference type="GO" id="GO:0005886">
    <property type="term" value="C:plasma membrane"/>
    <property type="evidence" value="ECO:0007669"/>
    <property type="project" value="UniProtKB-SubCell"/>
</dbReference>
<dbReference type="Pfam" id="PF12823">
    <property type="entry name" value="DUF3817"/>
    <property type="match status" value="1"/>
</dbReference>
<sequence length="153" mass="16884">MSPKKLYATLAKAEMVTWTLLLSAMVLKYTGVTDLAVRFAGGIHGFVFLCYGAVTILLWINNRWPASRGILGLLSTLIPFCTVPFERSVEKAGLIDGPWRFRDTTEQPQGFFEHILALIVRRPLIAAVVILALIVVVFLTLLSLGSPLEALKN</sequence>
<protein>
    <submittedName>
        <fullName evidence="8">DUF3817 domain-containing protein</fullName>
    </submittedName>
</protein>
<evidence type="ECO:0000259" key="7">
    <source>
        <dbReference type="Pfam" id="PF12823"/>
    </source>
</evidence>
<feature type="transmembrane region" description="Helical" evidence="6">
    <location>
        <begin position="6"/>
        <end position="27"/>
    </location>
</feature>